<comment type="caution">
    <text evidence="8">The sequence shown here is derived from an EMBL/GenBank/DDBJ whole genome shotgun (WGS) entry which is preliminary data.</text>
</comment>
<dbReference type="InterPro" id="IPR007630">
    <property type="entry name" value="RNA_pol_sigma70_r4"/>
</dbReference>
<dbReference type="Pfam" id="PF04545">
    <property type="entry name" value="Sigma70_r4"/>
    <property type="match status" value="1"/>
</dbReference>
<dbReference type="SUPFAM" id="SSF88946">
    <property type="entry name" value="Sigma2 domain of RNA polymerase sigma factors"/>
    <property type="match status" value="1"/>
</dbReference>
<proteinExistence type="inferred from homology"/>
<dbReference type="CDD" id="cd06171">
    <property type="entry name" value="Sigma70_r4"/>
    <property type="match status" value="1"/>
</dbReference>
<dbReference type="PROSITE" id="PS00715">
    <property type="entry name" value="SIGMA70_1"/>
    <property type="match status" value="1"/>
</dbReference>
<evidence type="ECO:0000256" key="3">
    <source>
        <dbReference type="ARBA" id="ARBA00023125"/>
    </source>
</evidence>
<keyword evidence="2 5" id="KW-0731">Sigma factor</keyword>
<evidence type="ECO:0000313" key="9">
    <source>
        <dbReference type="Proteomes" id="UP001597079"/>
    </source>
</evidence>
<dbReference type="InterPro" id="IPR009042">
    <property type="entry name" value="RNA_pol_sigma70_r1_2"/>
</dbReference>
<dbReference type="Pfam" id="PF04539">
    <property type="entry name" value="Sigma70_r3"/>
    <property type="match status" value="1"/>
</dbReference>
<keyword evidence="4 5" id="KW-0804">Transcription</keyword>
<protein>
    <recommendedName>
        <fullName evidence="5">RNA polymerase sigma factor</fullName>
    </recommendedName>
</protein>
<dbReference type="InterPro" id="IPR036388">
    <property type="entry name" value="WH-like_DNA-bd_sf"/>
</dbReference>
<feature type="domain" description="RNA polymerase sigma-70" evidence="7">
    <location>
        <begin position="246"/>
        <end position="272"/>
    </location>
</feature>
<dbReference type="SUPFAM" id="SSF88659">
    <property type="entry name" value="Sigma3 and sigma4 domains of RNA polymerase sigma factors"/>
    <property type="match status" value="2"/>
</dbReference>
<evidence type="ECO:0000256" key="4">
    <source>
        <dbReference type="ARBA" id="ARBA00023163"/>
    </source>
</evidence>
<comment type="function">
    <text evidence="5">Sigma factors are initiation factors that promote the attachment of RNA polymerase to specific initiation sites and are then released.</text>
</comment>
<accession>A0ABW4JRX6</accession>
<evidence type="ECO:0000256" key="5">
    <source>
        <dbReference type="RuleBase" id="RU362124"/>
    </source>
</evidence>
<feature type="domain" description="RNA polymerase sigma-70" evidence="6">
    <location>
        <begin position="77"/>
        <end position="90"/>
    </location>
</feature>
<dbReference type="Pfam" id="PF00140">
    <property type="entry name" value="Sigma70_r1_2"/>
    <property type="match status" value="1"/>
</dbReference>
<dbReference type="PIRSF" id="PIRSF000770">
    <property type="entry name" value="RNA_pol_sigma-SigE/K"/>
    <property type="match status" value="1"/>
</dbReference>
<dbReference type="InterPro" id="IPR050239">
    <property type="entry name" value="Sigma-70_RNA_pol_init_factors"/>
</dbReference>
<organism evidence="8 9">
    <name type="scientific">Alicyclobacillus fodiniaquatilis</name>
    <dbReference type="NCBI Taxonomy" id="1661150"/>
    <lineage>
        <taxon>Bacteria</taxon>
        <taxon>Bacillati</taxon>
        <taxon>Bacillota</taxon>
        <taxon>Bacilli</taxon>
        <taxon>Bacillales</taxon>
        <taxon>Alicyclobacillaceae</taxon>
        <taxon>Alicyclobacillus</taxon>
    </lineage>
</organism>
<keyword evidence="1 5" id="KW-0805">Transcription regulation</keyword>
<dbReference type="Gene3D" id="1.10.10.10">
    <property type="entry name" value="Winged helix-like DNA-binding domain superfamily/Winged helix DNA-binding domain"/>
    <property type="match status" value="2"/>
</dbReference>
<dbReference type="Proteomes" id="UP001597079">
    <property type="component" value="Unassembled WGS sequence"/>
</dbReference>
<evidence type="ECO:0000313" key="8">
    <source>
        <dbReference type="EMBL" id="MFD1677875.1"/>
    </source>
</evidence>
<keyword evidence="3 5" id="KW-0238">DNA-binding</keyword>
<evidence type="ECO:0000256" key="2">
    <source>
        <dbReference type="ARBA" id="ARBA00023082"/>
    </source>
</evidence>
<dbReference type="PROSITE" id="PS00716">
    <property type="entry name" value="SIGMA70_2"/>
    <property type="match status" value="1"/>
</dbReference>
<dbReference type="InterPro" id="IPR014284">
    <property type="entry name" value="RNA_pol_sigma-70_dom"/>
</dbReference>
<evidence type="ECO:0000259" key="6">
    <source>
        <dbReference type="PROSITE" id="PS00715"/>
    </source>
</evidence>
<reference evidence="9" key="1">
    <citation type="journal article" date="2019" name="Int. J. Syst. Evol. Microbiol.">
        <title>The Global Catalogue of Microorganisms (GCM) 10K type strain sequencing project: providing services to taxonomists for standard genome sequencing and annotation.</title>
        <authorList>
            <consortium name="The Broad Institute Genomics Platform"/>
            <consortium name="The Broad Institute Genome Sequencing Center for Infectious Disease"/>
            <person name="Wu L."/>
            <person name="Ma J."/>
        </authorList>
    </citation>
    <scope>NUCLEOTIDE SEQUENCE [LARGE SCALE GENOMIC DNA]</scope>
    <source>
        <strain evidence="9">CGMCC 1.12286</strain>
    </source>
</reference>
<evidence type="ECO:0000259" key="7">
    <source>
        <dbReference type="PROSITE" id="PS00716"/>
    </source>
</evidence>
<dbReference type="Gene3D" id="1.10.601.10">
    <property type="entry name" value="RNA Polymerase Primary Sigma Factor"/>
    <property type="match status" value="1"/>
</dbReference>
<dbReference type="InterPro" id="IPR007627">
    <property type="entry name" value="RNA_pol_sigma70_r2"/>
</dbReference>
<gene>
    <name evidence="8" type="ORF">ACFSB2_24735</name>
</gene>
<dbReference type="RefSeq" id="WP_377945798.1">
    <property type="nucleotide sequence ID" value="NZ_JBHUCX010000099.1"/>
</dbReference>
<sequence>MPNLNNQESNTSINSVLTSYLEQIGKKKLLDNEEEIQIGAQIQQGDDEAQRRLIEANLRLVVSIAKKYTNRGLDMEDLIQEGNLGLLTAAKKFNVKKGCRFSTYATWWIRQSITRALADKSKMIRIPVYAYGKMIKVNNLTNKLLSESGQPPTAEDLAEHLAVPSETVQILQNMLAEPTSLETPYGDEGNFLLKDFIQDTKSQSVEQTSLEKDRQREINAILSTLSSREEKVLQLRFGLNGEEPKSFEETGLFFGLTRERIRQIQAEAIKKLRESFGDDLRLLFNSD</sequence>
<dbReference type="InterPro" id="IPR013325">
    <property type="entry name" value="RNA_pol_sigma_r2"/>
</dbReference>
<dbReference type="PANTHER" id="PTHR30603:SF47">
    <property type="entry name" value="RNA POLYMERASE SIGMA FACTOR SIGD, CHLOROPLASTIC"/>
    <property type="match status" value="1"/>
</dbReference>
<dbReference type="NCBIfam" id="TIGR02937">
    <property type="entry name" value="sigma70-ECF"/>
    <property type="match status" value="1"/>
</dbReference>
<dbReference type="Pfam" id="PF04542">
    <property type="entry name" value="Sigma70_r2"/>
    <property type="match status" value="1"/>
</dbReference>
<keyword evidence="9" id="KW-1185">Reference proteome</keyword>
<dbReference type="PRINTS" id="PR00046">
    <property type="entry name" value="SIGMA70FCT"/>
</dbReference>
<evidence type="ECO:0000256" key="1">
    <source>
        <dbReference type="ARBA" id="ARBA00023015"/>
    </source>
</evidence>
<comment type="similarity">
    <text evidence="5">Belongs to the sigma-70 factor family.</text>
</comment>
<dbReference type="InterPro" id="IPR013324">
    <property type="entry name" value="RNA_pol_sigma_r3/r4-like"/>
</dbReference>
<dbReference type="InterPro" id="IPR007624">
    <property type="entry name" value="RNA_pol_sigma70_r3"/>
</dbReference>
<dbReference type="PANTHER" id="PTHR30603">
    <property type="entry name" value="RNA POLYMERASE SIGMA FACTOR RPO"/>
    <property type="match status" value="1"/>
</dbReference>
<dbReference type="InterPro" id="IPR000943">
    <property type="entry name" value="RNA_pol_sigma70"/>
</dbReference>
<dbReference type="EMBL" id="JBHUCX010000099">
    <property type="protein sequence ID" value="MFD1677875.1"/>
    <property type="molecule type" value="Genomic_DNA"/>
</dbReference>
<name>A0ABW4JRX6_9BACL</name>